<feature type="domain" description="Ribosomal RNA small subunit methyltransferase E PUA-like" evidence="14">
    <location>
        <begin position="22"/>
        <end position="66"/>
    </location>
</feature>
<keyword evidence="5 12" id="KW-0963">Cytoplasm</keyword>
<evidence type="ECO:0000256" key="5">
    <source>
        <dbReference type="ARBA" id="ARBA00022490"/>
    </source>
</evidence>
<dbReference type="GO" id="GO:0070042">
    <property type="term" value="F:rRNA (uridine-N3-)-methyltransferase activity"/>
    <property type="evidence" value="ECO:0007669"/>
    <property type="project" value="TreeGrafter"/>
</dbReference>
<evidence type="ECO:0000256" key="4">
    <source>
        <dbReference type="ARBA" id="ARBA00013673"/>
    </source>
</evidence>
<comment type="function">
    <text evidence="10 12">Specifically methylates the N3 position of the uracil ring of uridine 1498 (m3U1498) in 16S rRNA. Acts on the fully assembled 30S ribosomal subunit.</text>
</comment>
<dbReference type="Gene3D" id="3.40.1280.10">
    <property type="match status" value="1"/>
</dbReference>
<name>A0A1N6T4L7_9GAMM</name>
<dbReference type="Pfam" id="PF20260">
    <property type="entry name" value="PUA_4"/>
    <property type="match status" value="1"/>
</dbReference>
<dbReference type="STRING" id="49186.SAMN05421647_105131"/>
<comment type="subcellular location">
    <subcellularLocation>
        <location evidence="1 12">Cytoplasm</location>
    </subcellularLocation>
</comment>
<feature type="domain" description="Ribosomal RNA small subunit methyltransferase E methyltransferase" evidence="13">
    <location>
        <begin position="75"/>
        <end position="234"/>
    </location>
</feature>
<comment type="similarity">
    <text evidence="2 12">Belongs to the RNA methyltransferase RsmE family.</text>
</comment>
<accession>A0A1N6T4L7</accession>
<dbReference type="PANTHER" id="PTHR30027">
    <property type="entry name" value="RIBOSOMAL RNA SMALL SUBUNIT METHYLTRANSFERASE E"/>
    <property type="match status" value="1"/>
</dbReference>
<evidence type="ECO:0000256" key="12">
    <source>
        <dbReference type="PIRNR" id="PIRNR015601"/>
    </source>
</evidence>
<evidence type="ECO:0000256" key="3">
    <source>
        <dbReference type="ARBA" id="ARBA00012328"/>
    </source>
</evidence>
<comment type="catalytic activity">
    <reaction evidence="11 12">
        <text>uridine(1498) in 16S rRNA + S-adenosyl-L-methionine = N(3)-methyluridine(1498) in 16S rRNA + S-adenosyl-L-homocysteine + H(+)</text>
        <dbReference type="Rhea" id="RHEA:42920"/>
        <dbReference type="Rhea" id="RHEA-COMP:10283"/>
        <dbReference type="Rhea" id="RHEA-COMP:10284"/>
        <dbReference type="ChEBI" id="CHEBI:15378"/>
        <dbReference type="ChEBI" id="CHEBI:57856"/>
        <dbReference type="ChEBI" id="CHEBI:59789"/>
        <dbReference type="ChEBI" id="CHEBI:65315"/>
        <dbReference type="ChEBI" id="CHEBI:74502"/>
        <dbReference type="EC" id="2.1.1.193"/>
    </reaction>
</comment>
<dbReference type="Pfam" id="PF04452">
    <property type="entry name" value="Methyltrans_RNA"/>
    <property type="match status" value="1"/>
</dbReference>
<evidence type="ECO:0000256" key="9">
    <source>
        <dbReference type="ARBA" id="ARBA00022691"/>
    </source>
</evidence>
<dbReference type="AlphaFoldDB" id="A0A1N6T4L7"/>
<reference evidence="15 16" key="1">
    <citation type="submission" date="2017-01" db="EMBL/GenBank/DDBJ databases">
        <authorList>
            <person name="Mah S.A."/>
            <person name="Swanson W.J."/>
            <person name="Moy G.W."/>
            <person name="Vacquier V.D."/>
        </authorList>
    </citation>
    <scope>NUCLEOTIDE SEQUENCE [LARGE SCALE GENOMIC DNA]</scope>
    <source>
        <strain evidence="15 16">DSM 7027</strain>
    </source>
</reference>
<keyword evidence="6 12" id="KW-0698">rRNA processing</keyword>
<dbReference type="EC" id="2.1.1.193" evidence="3 12"/>
<evidence type="ECO:0000256" key="10">
    <source>
        <dbReference type="ARBA" id="ARBA00025699"/>
    </source>
</evidence>
<dbReference type="Proteomes" id="UP000186895">
    <property type="component" value="Unassembled WGS sequence"/>
</dbReference>
<sequence length="242" mass="26450">MRIPRVFEPQPLSAGARIELGDTSIQHVVRALRMNDGDRICIFNGEGQECLAQLADVSKRSAWAILEQPATPAVESPLQIHVGQTLSRGERMDYAVQKATELGVSKITPLTSERCEVKLKGDREDKRLRHWQQVATSACEQSLRTRVPSIEEVSPLQTWIEQVDADLKLVLHHHTAQPLQSMDPPGSVALLIGPEGGLTEAEVDAALAAGFQPVAFGPRVMRTETAPVAACAILHYLWGDLG</sequence>
<dbReference type="RefSeq" id="WP_010324962.1">
    <property type="nucleotide sequence ID" value="NZ_FTMN01000005.1"/>
</dbReference>
<keyword evidence="9 12" id="KW-0949">S-adenosyl-L-methionine</keyword>
<evidence type="ECO:0000256" key="8">
    <source>
        <dbReference type="ARBA" id="ARBA00022679"/>
    </source>
</evidence>
<dbReference type="InterPro" id="IPR046887">
    <property type="entry name" value="RsmE_PUA-like"/>
</dbReference>
<dbReference type="InterPro" id="IPR046886">
    <property type="entry name" value="RsmE_MTase_dom"/>
</dbReference>
<dbReference type="InterPro" id="IPR029028">
    <property type="entry name" value="Alpha/beta_knot_MTases"/>
</dbReference>
<proteinExistence type="inferred from homology"/>
<keyword evidence="8 12" id="KW-0808">Transferase</keyword>
<protein>
    <recommendedName>
        <fullName evidence="4 12">Ribosomal RNA small subunit methyltransferase E</fullName>
        <ecNumber evidence="3 12">2.1.1.193</ecNumber>
    </recommendedName>
</protein>
<evidence type="ECO:0000313" key="15">
    <source>
        <dbReference type="EMBL" id="SIQ48263.1"/>
    </source>
</evidence>
<dbReference type="InterPro" id="IPR029026">
    <property type="entry name" value="tRNA_m1G_MTases_N"/>
</dbReference>
<evidence type="ECO:0000259" key="14">
    <source>
        <dbReference type="Pfam" id="PF20260"/>
    </source>
</evidence>
<dbReference type="SUPFAM" id="SSF75217">
    <property type="entry name" value="alpha/beta knot"/>
    <property type="match status" value="1"/>
</dbReference>
<dbReference type="eggNOG" id="COG1385">
    <property type="taxonomic scope" value="Bacteria"/>
</dbReference>
<gene>
    <name evidence="15" type="ORF">SAMN05421647_105131</name>
</gene>
<dbReference type="PANTHER" id="PTHR30027:SF3">
    <property type="entry name" value="16S RRNA (URACIL(1498)-N(3))-METHYLTRANSFERASE"/>
    <property type="match status" value="1"/>
</dbReference>
<evidence type="ECO:0000313" key="16">
    <source>
        <dbReference type="Proteomes" id="UP000186895"/>
    </source>
</evidence>
<dbReference type="InterPro" id="IPR015947">
    <property type="entry name" value="PUA-like_sf"/>
</dbReference>
<evidence type="ECO:0000256" key="2">
    <source>
        <dbReference type="ARBA" id="ARBA00005528"/>
    </source>
</evidence>
<keyword evidence="7 12" id="KW-0489">Methyltransferase</keyword>
<dbReference type="CDD" id="cd18084">
    <property type="entry name" value="RsmE-like"/>
    <property type="match status" value="1"/>
</dbReference>
<dbReference type="InterPro" id="IPR006700">
    <property type="entry name" value="RsmE"/>
</dbReference>
<evidence type="ECO:0000256" key="7">
    <source>
        <dbReference type="ARBA" id="ARBA00022603"/>
    </source>
</evidence>
<dbReference type="Gene3D" id="2.40.240.20">
    <property type="entry name" value="Hypothetical PUA domain-like, domain 1"/>
    <property type="match status" value="1"/>
</dbReference>
<evidence type="ECO:0000256" key="1">
    <source>
        <dbReference type="ARBA" id="ARBA00004496"/>
    </source>
</evidence>
<organism evidence="15 16">
    <name type="scientific">Marinobacterium stanieri</name>
    <dbReference type="NCBI Taxonomy" id="49186"/>
    <lineage>
        <taxon>Bacteria</taxon>
        <taxon>Pseudomonadati</taxon>
        <taxon>Pseudomonadota</taxon>
        <taxon>Gammaproteobacteria</taxon>
        <taxon>Oceanospirillales</taxon>
        <taxon>Oceanospirillaceae</taxon>
        <taxon>Marinobacterium</taxon>
    </lineage>
</organism>
<dbReference type="NCBIfam" id="TIGR00046">
    <property type="entry name" value="RsmE family RNA methyltransferase"/>
    <property type="match status" value="1"/>
</dbReference>
<dbReference type="PIRSF" id="PIRSF015601">
    <property type="entry name" value="MTase_slr0722"/>
    <property type="match status" value="1"/>
</dbReference>
<dbReference type="GO" id="GO:0070475">
    <property type="term" value="P:rRNA base methylation"/>
    <property type="evidence" value="ECO:0007669"/>
    <property type="project" value="TreeGrafter"/>
</dbReference>
<dbReference type="EMBL" id="FTMN01000005">
    <property type="protein sequence ID" value="SIQ48263.1"/>
    <property type="molecule type" value="Genomic_DNA"/>
</dbReference>
<dbReference type="GO" id="GO:0005737">
    <property type="term" value="C:cytoplasm"/>
    <property type="evidence" value="ECO:0007669"/>
    <property type="project" value="UniProtKB-SubCell"/>
</dbReference>
<evidence type="ECO:0000256" key="6">
    <source>
        <dbReference type="ARBA" id="ARBA00022552"/>
    </source>
</evidence>
<dbReference type="NCBIfam" id="NF008692">
    <property type="entry name" value="PRK11713.1-5"/>
    <property type="match status" value="1"/>
</dbReference>
<dbReference type="SUPFAM" id="SSF88697">
    <property type="entry name" value="PUA domain-like"/>
    <property type="match status" value="1"/>
</dbReference>
<evidence type="ECO:0000256" key="11">
    <source>
        <dbReference type="ARBA" id="ARBA00047944"/>
    </source>
</evidence>
<keyword evidence="16" id="KW-1185">Reference proteome</keyword>
<evidence type="ECO:0000259" key="13">
    <source>
        <dbReference type="Pfam" id="PF04452"/>
    </source>
</evidence>